<evidence type="ECO:0000256" key="1">
    <source>
        <dbReference type="SAM" id="MobiDB-lite"/>
    </source>
</evidence>
<protein>
    <submittedName>
        <fullName evidence="2">Jg1079 protein</fullName>
    </submittedName>
</protein>
<accession>A0A8S4QJA3</accession>
<keyword evidence="3" id="KW-1185">Reference proteome</keyword>
<feature type="non-terminal residue" evidence="2">
    <location>
        <position position="51"/>
    </location>
</feature>
<gene>
    <name evidence="2" type="primary">jg1079</name>
    <name evidence="2" type="ORF">PAEG_LOCUS2462</name>
</gene>
<evidence type="ECO:0000313" key="3">
    <source>
        <dbReference type="Proteomes" id="UP000838756"/>
    </source>
</evidence>
<dbReference type="EMBL" id="CAKXAJ010007790">
    <property type="protein sequence ID" value="CAH2210572.1"/>
    <property type="molecule type" value="Genomic_DNA"/>
</dbReference>
<dbReference type="AlphaFoldDB" id="A0A8S4QJA3"/>
<dbReference type="OrthoDB" id="430051at2759"/>
<proteinExistence type="predicted"/>
<feature type="region of interest" description="Disordered" evidence="1">
    <location>
        <begin position="1"/>
        <end position="31"/>
    </location>
</feature>
<evidence type="ECO:0000313" key="2">
    <source>
        <dbReference type="EMBL" id="CAH2210572.1"/>
    </source>
</evidence>
<sequence length="51" mass="5578">MNGPRMPVPRNTSNDPRLPTPPSSDSGENQVFCGCNKEARLLTVRKQGPNL</sequence>
<dbReference type="Proteomes" id="UP000838756">
    <property type="component" value="Unassembled WGS sequence"/>
</dbReference>
<organism evidence="2 3">
    <name type="scientific">Pararge aegeria aegeria</name>
    <dbReference type="NCBI Taxonomy" id="348720"/>
    <lineage>
        <taxon>Eukaryota</taxon>
        <taxon>Metazoa</taxon>
        <taxon>Ecdysozoa</taxon>
        <taxon>Arthropoda</taxon>
        <taxon>Hexapoda</taxon>
        <taxon>Insecta</taxon>
        <taxon>Pterygota</taxon>
        <taxon>Neoptera</taxon>
        <taxon>Endopterygota</taxon>
        <taxon>Lepidoptera</taxon>
        <taxon>Glossata</taxon>
        <taxon>Ditrysia</taxon>
        <taxon>Papilionoidea</taxon>
        <taxon>Nymphalidae</taxon>
        <taxon>Satyrinae</taxon>
        <taxon>Satyrini</taxon>
        <taxon>Parargina</taxon>
        <taxon>Pararge</taxon>
    </lineage>
</organism>
<reference evidence="2" key="1">
    <citation type="submission" date="2022-03" db="EMBL/GenBank/DDBJ databases">
        <authorList>
            <person name="Lindestad O."/>
        </authorList>
    </citation>
    <scope>NUCLEOTIDE SEQUENCE</scope>
</reference>
<name>A0A8S4QJA3_9NEOP</name>
<feature type="non-terminal residue" evidence="2">
    <location>
        <position position="1"/>
    </location>
</feature>
<comment type="caution">
    <text evidence="2">The sequence shown here is derived from an EMBL/GenBank/DDBJ whole genome shotgun (WGS) entry which is preliminary data.</text>
</comment>